<evidence type="ECO:0000256" key="2">
    <source>
        <dbReference type="ARBA" id="ARBA00022485"/>
    </source>
</evidence>
<dbReference type="InterPro" id="IPR017900">
    <property type="entry name" value="4Fe4S_Fe_S_CS"/>
</dbReference>
<accession>A0A1F7RA42</accession>
<evidence type="ECO:0000313" key="9">
    <source>
        <dbReference type="Proteomes" id="UP000178526"/>
    </source>
</evidence>
<dbReference type="PROSITE" id="PS00198">
    <property type="entry name" value="4FE4S_FER_1"/>
    <property type="match status" value="1"/>
</dbReference>
<dbReference type="PROSITE" id="PS51379">
    <property type="entry name" value="4FE4S_FER_2"/>
    <property type="match status" value="2"/>
</dbReference>
<feature type="domain" description="4Fe-4S ferredoxin-type" evidence="7">
    <location>
        <begin position="111"/>
        <end position="140"/>
    </location>
</feature>
<dbReference type="CDD" id="cd10550">
    <property type="entry name" value="DMSOR_beta_like"/>
    <property type="match status" value="1"/>
</dbReference>
<feature type="domain" description="4Fe-4S ferredoxin-type" evidence="7">
    <location>
        <begin position="81"/>
        <end position="110"/>
    </location>
</feature>
<reference evidence="8 9" key="1">
    <citation type="journal article" date="2016" name="Nat. Commun.">
        <title>Thousands of microbial genomes shed light on interconnected biogeochemical processes in an aquifer system.</title>
        <authorList>
            <person name="Anantharaman K."/>
            <person name="Brown C.T."/>
            <person name="Hug L.A."/>
            <person name="Sharon I."/>
            <person name="Castelle C.J."/>
            <person name="Probst A.J."/>
            <person name="Thomas B.C."/>
            <person name="Singh A."/>
            <person name="Wilkins M.J."/>
            <person name="Karaoz U."/>
            <person name="Brodie E.L."/>
            <person name="Williams K.H."/>
            <person name="Hubbard S.S."/>
            <person name="Banfield J.F."/>
        </authorList>
    </citation>
    <scope>NUCLEOTIDE SEQUENCE [LARGE SCALE GENOMIC DNA]</scope>
</reference>
<gene>
    <name evidence="8" type="ORF">A2042_08490</name>
</gene>
<organism evidence="8 9">
    <name type="scientific">Candidatus Schekmanbacteria bacterium GWA2_38_11</name>
    <dbReference type="NCBI Taxonomy" id="1817876"/>
    <lineage>
        <taxon>Bacteria</taxon>
        <taxon>Candidatus Schekmaniibacteriota</taxon>
    </lineage>
</organism>
<comment type="caution">
    <text evidence="8">The sequence shown here is derived from an EMBL/GenBank/DDBJ whole genome shotgun (WGS) entry which is preliminary data.</text>
</comment>
<dbReference type="Proteomes" id="UP000178526">
    <property type="component" value="Unassembled WGS sequence"/>
</dbReference>
<keyword evidence="4" id="KW-0249">Electron transport</keyword>
<evidence type="ECO:0000256" key="5">
    <source>
        <dbReference type="ARBA" id="ARBA00023004"/>
    </source>
</evidence>
<dbReference type="SUPFAM" id="SSF54862">
    <property type="entry name" value="4Fe-4S ferredoxins"/>
    <property type="match status" value="1"/>
</dbReference>
<dbReference type="GO" id="GO:0051539">
    <property type="term" value="F:4 iron, 4 sulfur cluster binding"/>
    <property type="evidence" value="ECO:0007669"/>
    <property type="project" value="UniProtKB-KW"/>
</dbReference>
<dbReference type="GO" id="GO:0046872">
    <property type="term" value="F:metal ion binding"/>
    <property type="evidence" value="ECO:0007669"/>
    <property type="project" value="UniProtKB-KW"/>
</dbReference>
<evidence type="ECO:0000256" key="3">
    <source>
        <dbReference type="ARBA" id="ARBA00022723"/>
    </source>
</evidence>
<dbReference type="Pfam" id="PF00037">
    <property type="entry name" value="Fer4"/>
    <property type="match status" value="1"/>
</dbReference>
<keyword evidence="1" id="KW-0813">Transport</keyword>
<evidence type="ECO:0000256" key="4">
    <source>
        <dbReference type="ARBA" id="ARBA00022982"/>
    </source>
</evidence>
<dbReference type="InterPro" id="IPR017896">
    <property type="entry name" value="4Fe4S_Fe-S-bd"/>
</dbReference>
<evidence type="ECO:0000313" key="8">
    <source>
        <dbReference type="EMBL" id="OGL38456.1"/>
    </source>
</evidence>
<dbReference type="InterPro" id="IPR050294">
    <property type="entry name" value="RnfB_subfamily"/>
</dbReference>
<dbReference type="PANTHER" id="PTHR42859:SF10">
    <property type="entry name" value="DIMETHYLSULFOXIDE REDUCTASE CHAIN B"/>
    <property type="match status" value="1"/>
</dbReference>
<evidence type="ECO:0000259" key="7">
    <source>
        <dbReference type="PROSITE" id="PS51379"/>
    </source>
</evidence>
<keyword evidence="5" id="KW-0408">Iron</keyword>
<name>A0A1F7RA42_9BACT</name>
<protein>
    <recommendedName>
        <fullName evidence="7">4Fe-4S ferredoxin-type domain-containing protein</fullName>
    </recommendedName>
</protein>
<dbReference type="EMBL" id="MGDB01000146">
    <property type="protein sequence ID" value="OGL38456.1"/>
    <property type="molecule type" value="Genomic_DNA"/>
</dbReference>
<evidence type="ECO:0000256" key="6">
    <source>
        <dbReference type="ARBA" id="ARBA00023014"/>
    </source>
</evidence>
<sequence length="157" mass="17208">MKGKKIVLEEGKFPSVCSGCRLCETVCSFEHEEIFAPWLSRIKVVKVDHLTDYPLTCKLCKNPPCKKACPQAAISKNKNTDALQIDSELCIGCGECVLACPFGAISIPREKISPIVCNLCDGDPKCVKYCPTEVLKLKDEEAVAKRKRSNASVSKGE</sequence>
<dbReference type="Pfam" id="PF12800">
    <property type="entry name" value="Fer4_4"/>
    <property type="match status" value="1"/>
</dbReference>
<keyword evidence="6" id="KW-0411">Iron-sulfur</keyword>
<proteinExistence type="predicted"/>
<dbReference type="PANTHER" id="PTHR42859">
    <property type="entry name" value="OXIDOREDUCTASE"/>
    <property type="match status" value="1"/>
</dbReference>
<dbReference type="AlphaFoldDB" id="A0A1F7RA42"/>
<keyword evidence="2" id="KW-0004">4Fe-4S</keyword>
<evidence type="ECO:0000256" key="1">
    <source>
        <dbReference type="ARBA" id="ARBA00022448"/>
    </source>
</evidence>
<keyword evidence="3" id="KW-0479">Metal-binding</keyword>
<dbReference type="Gene3D" id="3.30.70.20">
    <property type="match status" value="2"/>
</dbReference>